<sequence>MDDCYVCKDLRPEPAVDPFDSSNLKHVELLFHVFNHDLRRKSESGCQSCRVIYEGCKRFGADDEFALFWVVYKSIRKEEPQLEVSFTTKDGVKKLLYFAVSEGESSPWEGITSRPILNERPCFAADIAFLKNKLKICLSEHEKCRGRATDLPTYVPSRLIQISHGLKGLLVNLVEPKAGWFTRCIPYVALSHCWGHVLTLKTTTLNIGQHKRRIPWNELGKTFQDAVGVTEKLGLRHIWIDSLCILQDDIDDWAQESAAMGRLFESAYLTIAASGASDSSQGLFFPRPRSEPISGVMDGQEYKIHVQEAIDHSDIWSMERSARHLPLFRRAWVYQELLLSRRTIHFTREELVWECREGQSCECRNATRYRDKSAIYDYIQGIADVSPYGFLNNWNTIVREYGSLGLTYSEDRLPALSSIAKFFINRQDLGYCAGLWRQRMPNDLLWSVKGNGARQRVEPSQDGRSCPPSFTWASIDLTNSLDSTWIYYPLETIEEPLVQFNDVCCHLSTDDPTGLVSGGFVLLRGQLIEMALKNMELDDKPNRYRMAMARPDQSGSNDMSWDADLDSDVPSEIEEMSLKDHIYFLPFYLWREIYLTGLILRLASPAKDADWIARARVATGTKCFIRIGHVMLDVEYSFPKIPKSIEETFAII</sequence>
<protein>
    <submittedName>
        <fullName evidence="2">HET-domain-containing protein</fullName>
    </submittedName>
</protein>
<keyword evidence="3" id="KW-1185">Reference proteome</keyword>
<dbReference type="InterPro" id="IPR010730">
    <property type="entry name" value="HET"/>
</dbReference>
<dbReference type="Proteomes" id="UP000799302">
    <property type="component" value="Unassembled WGS sequence"/>
</dbReference>
<dbReference type="PANTHER" id="PTHR33112:SF16">
    <property type="entry name" value="HETEROKARYON INCOMPATIBILITY DOMAIN-CONTAINING PROTEIN"/>
    <property type="match status" value="1"/>
</dbReference>
<accession>A0A6A6U1X4</accession>
<proteinExistence type="predicted"/>
<dbReference type="AlphaFoldDB" id="A0A6A6U1X4"/>
<organism evidence="2 3">
    <name type="scientific">Microthyrium microscopicum</name>
    <dbReference type="NCBI Taxonomy" id="703497"/>
    <lineage>
        <taxon>Eukaryota</taxon>
        <taxon>Fungi</taxon>
        <taxon>Dikarya</taxon>
        <taxon>Ascomycota</taxon>
        <taxon>Pezizomycotina</taxon>
        <taxon>Dothideomycetes</taxon>
        <taxon>Dothideomycetes incertae sedis</taxon>
        <taxon>Microthyriales</taxon>
        <taxon>Microthyriaceae</taxon>
        <taxon>Microthyrium</taxon>
    </lineage>
</organism>
<dbReference type="OrthoDB" id="3486565at2759"/>
<dbReference type="Pfam" id="PF06985">
    <property type="entry name" value="HET"/>
    <property type="match status" value="1"/>
</dbReference>
<evidence type="ECO:0000259" key="1">
    <source>
        <dbReference type="Pfam" id="PF06985"/>
    </source>
</evidence>
<feature type="domain" description="Heterokaryon incompatibility" evidence="1">
    <location>
        <begin position="187"/>
        <end position="336"/>
    </location>
</feature>
<dbReference type="PANTHER" id="PTHR33112">
    <property type="entry name" value="DOMAIN PROTEIN, PUTATIVE-RELATED"/>
    <property type="match status" value="1"/>
</dbReference>
<name>A0A6A6U1X4_9PEZI</name>
<gene>
    <name evidence="2" type="ORF">BT63DRAFT_482519</name>
</gene>
<evidence type="ECO:0000313" key="2">
    <source>
        <dbReference type="EMBL" id="KAF2665591.1"/>
    </source>
</evidence>
<reference evidence="2" key="1">
    <citation type="journal article" date="2020" name="Stud. Mycol.">
        <title>101 Dothideomycetes genomes: a test case for predicting lifestyles and emergence of pathogens.</title>
        <authorList>
            <person name="Haridas S."/>
            <person name="Albert R."/>
            <person name="Binder M."/>
            <person name="Bloem J."/>
            <person name="Labutti K."/>
            <person name="Salamov A."/>
            <person name="Andreopoulos B."/>
            <person name="Baker S."/>
            <person name="Barry K."/>
            <person name="Bills G."/>
            <person name="Bluhm B."/>
            <person name="Cannon C."/>
            <person name="Castanera R."/>
            <person name="Culley D."/>
            <person name="Daum C."/>
            <person name="Ezra D."/>
            <person name="Gonzalez J."/>
            <person name="Henrissat B."/>
            <person name="Kuo A."/>
            <person name="Liang C."/>
            <person name="Lipzen A."/>
            <person name="Lutzoni F."/>
            <person name="Magnuson J."/>
            <person name="Mondo S."/>
            <person name="Nolan M."/>
            <person name="Ohm R."/>
            <person name="Pangilinan J."/>
            <person name="Park H.-J."/>
            <person name="Ramirez L."/>
            <person name="Alfaro M."/>
            <person name="Sun H."/>
            <person name="Tritt A."/>
            <person name="Yoshinaga Y."/>
            <person name="Zwiers L.-H."/>
            <person name="Turgeon B."/>
            <person name="Goodwin S."/>
            <person name="Spatafora J."/>
            <person name="Crous P."/>
            <person name="Grigoriev I."/>
        </authorList>
    </citation>
    <scope>NUCLEOTIDE SEQUENCE</scope>
    <source>
        <strain evidence="2">CBS 115976</strain>
    </source>
</reference>
<evidence type="ECO:0000313" key="3">
    <source>
        <dbReference type="Proteomes" id="UP000799302"/>
    </source>
</evidence>
<dbReference type="EMBL" id="MU004240">
    <property type="protein sequence ID" value="KAF2665591.1"/>
    <property type="molecule type" value="Genomic_DNA"/>
</dbReference>